<keyword evidence="1 5" id="KW-0489">Methyltransferase</keyword>
<name>A0A3A8BCB5_9RHOB</name>
<dbReference type="PANTHER" id="PTHR43464:SF19">
    <property type="entry name" value="UBIQUINONE BIOSYNTHESIS O-METHYLTRANSFERASE, MITOCHONDRIAL"/>
    <property type="match status" value="1"/>
</dbReference>
<evidence type="ECO:0000256" key="1">
    <source>
        <dbReference type="ARBA" id="ARBA00022603"/>
    </source>
</evidence>
<dbReference type="AlphaFoldDB" id="A0A3A8BCB5"/>
<protein>
    <submittedName>
        <fullName evidence="5">Class I SAM-dependent methyltransferase</fullName>
    </submittedName>
</protein>
<evidence type="ECO:0000256" key="3">
    <source>
        <dbReference type="ARBA" id="ARBA00022691"/>
    </source>
</evidence>
<proteinExistence type="predicted"/>
<keyword evidence="2 5" id="KW-0808">Transferase</keyword>
<evidence type="ECO:0000256" key="2">
    <source>
        <dbReference type="ARBA" id="ARBA00022679"/>
    </source>
</evidence>
<dbReference type="Pfam" id="PF13649">
    <property type="entry name" value="Methyltransf_25"/>
    <property type="match status" value="1"/>
</dbReference>
<dbReference type="GO" id="GO:0010420">
    <property type="term" value="F:polyprenyldihydroxybenzoate methyltransferase activity"/>
    <property type="evidence" value="ECO:0007669"/>
    <property type="project" value="TreeGrafter"/>
</dbReference>
<evidence type="ECO:0000259" key="4">
    <source>
        <dbReference type="Pfam" id="PF13649"/>
    </source>
</evidence>
<dbReference type="CDD" id="cd02440">
    <property type="entry name" value="AdoMet_MTases"/>
    <property type="match status" value="1"/>
</dbReference>
<evidence type="ECO:0000313" key="6">
    <source>
        <dbReference type="Proteomes" id="UP000281128"/>
    </source>
</evidence>
<comment type="caution">
    <text evidence="5">The sequence shown here is derived from an EMBL/GenBank/DDBJ whole genome shotgun (WGS) entry which is preliminary data.</text>
</comment>
<organism evidence="5 6">
    <name type="scientific">Roseovarius spongiae</name>
    <dbReference type="NCBI Taxonomy" id="2320272"/>
    <lineage>
        <taxon>Bacteria</taxon>
        <taxon>Pseudomonadati</taxon>
        <taxon>Pseudomonadota</taxon>
        <taxon>Alphaproteobacteria</taxon>
        <taxon>Rhodobacterales</taxon>
        <taxon>Roseobacteraceae</taxon>
        <taxon>Roseovarius</taxon>
    </lineage>
</organism>
<keyword evidence="6" id="KW-1185">Reference proteome</keyword>
<gene>
    <name evidence="5" type="ORF">D6850_02640</name>
</gene>
<dbReference type="PANTHER" id="PTHR43464">
    <property type="entry name" value="METHYLTRANSFERASE"/>
    <property type="match status" value="1"/>
</dbReference>
<reference evidence="5 6" key="1">
    <citation type="submission" date="2018-09" db="EMBL/GenBank/DDBJ databases">
        <title>Roseovarius spongiae sp. nov., isolated from a marine sponge.</title>
        <authorList>
            <person name="Zhuang L."/>
            <person name="Luo L."/>
        </authorList>
    </citation>
    <scope>NUCLEOTIDE SEQUENCE [LARGE SCALE GENOMIC DNA]</scope>
    <source>
        <strain evidence="5 6">HN-E21</strain>
    </source>
</reference>
<dbReference type="InterPro" id="IPR041698">
    <property type="entry name" value="Methyltransf_25"/>
</dbReference>
<dbReference type="InterPro" id="IPR029063">
    <property type="entry name" value="SAM-dependent_MTases_sf"/>
</dbReference>
<feature type="domain" description="Methyltransferase" evidence="4">
    <location>
        <begin position="62"/>
        <end position="151"/>
    </location>
</feature>
<dbReference type="SUPFAM" id="SSF53335">
    <property type="entry name" value="S-adenosyl-L-methionine-dependent methyltransferases"/>
    <property type="match status" value="1"/>
</dbReference>
<dbReference type="OrthoDB" id="9807911at2"/>
<dbReference type="EMBL" id="RAPE01000001">
    <property type="protein sequence ID" value="RKF17242.1"/>
    <property type="molecule type" value="Genomic_DNA"/>
</dbReference>
<keyword evidence="3" id="KW-0949">S-adenosyl-L-methionine</keyword>
<dbReference type="Gene3D" id="3.40.50.150">
    <property type="entry name" value="Vaccinia Virus protein VP39"/>
    <property type="match status" value="1"/>
</dbReference>
<dbReference type="Proteomes" id="UP000281128">
    <property type="component" value="Unassembled WGS sequence"/>
</dbReference>
<dbReference type="GO" id="GO:0032259">
    <property type="term" value="P:methylation"/>
    <property type="evidence" value="ECO:0007669"/>
    <property type="project" value="UniProtKB-KW"/>
</dbReference>
<dbReference type="RefSeq" id="WP_121165044.1">
    <property type="nucleotide sequence ID" value="NZ_RAPE01000001.1"/>
</dbReference>
<accession>A0A3A8BCB5</accession>
<sequence length="209" mass="22319">MTQKTEDLDAVYGATSPEAARKLYDDWSGSYDAENLAKGFWLPIVAAGFFARHMGRTEGPLLDAGCGTGLVGQSLALMGYGPITGSDLSDDMMEIAARTGAYAGFQRADMGAGLPFDDAAFAGFTCIGAFGPGHAPPQSLEHLARALRPGGIGVFNVVEATHEEQGFPAVIAALEEADVWRVAERSRAFRAYLLKEPELLVRMFAVERL</sequence>
<evidence type="ECO:0000313" key="5">
    <source>
        <dbReference type="EMBL" id="RKF17242.1"/>
    </source>
</evidence>